<dbReference type="Gene3D" id="3.10.129.10">
    <property type="entry name" value="Hotdog Thioesterase"/>
    <property type="match status" value="1"/>
</dbReference>
<evidence type="ECO:0000313" key="2">
    <source>
        <dbReference type="EMBL" id="MFD2553860.1"/>
    </source>
</evidence>
<evidence type="ECO:0000259" key="1">
    <source>
        <dbReference type="Pfam" id="PF22818"/>
    </source>
</evidence>
<feature type="domain" description="ApeI dehydratase-like" evidence="1">
    <location>
        <begin position="25"/>
        <end position="110"/>
    </location>
</feature>
<keyword evidence="3" id="KW-1185">Reference proteome</keyword>
<evidence type="ECO:0000313" key="3">
    <source>
        <dbReference type="Proteomes" id="UP001597440"/>
    </source>
</evidence>
<dbReference type="InterPro" id="IPR054545">
    <property type="entry name" value="ApeI-like"/>
</dbReference>
<reference evidence="3" key="1">
    <citation type="journal article" date="2019" name="Int. J. Syst. Evol. Microbiol.">
        <title>The Global Catalogue of Microorganisms (GCM) 10K type strain sequencing project: providing services to taxonomists for standard genome sequencing and annotation.</title>
        <authorList>
            <consortium name="The Broad Institute Genomics Platform"/>
            <consortium name="The Broad Institute Genome Sequencing Center for Infectious Disease"/>
            <person name="Wu L."/>
            <person name="Ma J."/>
        </authorList>
    </citation>
    <scope>NUCLEOTIDE SEQUENCE [LARGE SCALE GENOMIC DNA]</scope>
    <source>
        <strain evidence="3">KCTC 52298</strain>
    </source>
</reference>
<organism evidence="2 3">
    <name type="scientific">Sphingobacterium tabacisoli</name>
    <dbReference type="NCBI Taxonomy" id="2044855"/>
    <lineage>
        <taxon>Bacteria</taxon>
        <taxon>Pseudomonadati</taxon>
        <taxon>Bacteroidota</taxon>
        <taxon>Sphingobacteriia</taxon>
        <taxon>Sphingobacteriales</taxon>
        <taxon>Sphingobacteriaceae</taxon>
        <taxon>Sphingobacterium</taxon>
    </lineage>
</organism>
<dbReference type="InterPro" id="IPR029069">
    <property type="entry name" value="HotDog_dom_sf"/>
</dbReference>
<dbReference type="EMBL" id="JBHULD010000007">
    <property type="protein sequence ID" value="MFD2553860.1"/>
    <property type="molecule type" value="Genomic_DNA"/>
</dbReference>
<name>A0ABW5KZW4_9SPHI</name>
<gene>
    <name evidence="2" type="ORF">ACFSQW_05625</name>
</gene>
<dbReference type="RefSeq" id="WP_210355609.1">
    <property type="nucleotide sequence ID" value="NZ_JAEQMU010000005.1"/>
</dbReference>
<comment type="caution">
    <text evidence="2">The sequence shown here is derived from an EMBL/GenBank/DDBJ whole genome shotgun (WGS) entry which is preliminary data.</text>
</comment>
<protein>
    <recommendedName>
        <fullName evidence="1">ApeI dehydratase-like domain-containing protein</fullName>
    </recommendedName>
</protein>
<dbReference type="Pfam" id="PF22818">
    <property type="entry name" value="ApeI-like"/>
    <property type="match status" value="1"/>
</dbReference>
<dbReference type="SUPFAM" id="SSF54637">
    <property type="entry name" value="Thioesterase/thiol ester dehydrase-isomerase"/>
    <property type="match status" value="1"/>
</dbReference>
<dbReference type="Proteomes" id="UP001597440">
    <property type="component" value="Unassembled WGS sequence"/>
</dbReference>
<accession>A0ABW5KZW4</accession>
<sequence length="130" mass="14880">MKTKGDTMLLQDFYTLRALQDLGGHKYVATITLNKHHTIFNGHFPDQPVTPGVCMMQIVKELSEQVLDRKLFMYKSSNVKFMALINPEVNAELRLEIDISGSDESEYKVKNVSYFEDTVALKLTCTFKVK</sequence>
<proteinExistence type="predicted"/>